<evidence type="ECO:0000256" key="3">
    <source>
        <dbReference type="ARBA" id="ARBA00022692"/>
    </source>
</evidence>
<dbReference type="PANTHER" id="PTHR28599:SF1">
    <property type="entry name" value="SMALL INTEGRAL MEMBRANE PROTEIN 12"/>
    <property type="match status" value="1"/>
</dbReference>
<dbReference type="EMBL" id="WJQU01000002">
    <property type="protein sequence ID" value="KAJ6643757.1"/>
    <property type="molecule type" value="Genomic_DNA"/>
</dbReference>
<keyword evidence="5 6" id="KW-0472">Membrane</keyword>
<gene>
    <name evidence="7" type="primary">smim12-a</name>
    <name evidence="7" type="ORF">Bhyg_08722</name>
</gene>
<feature type="transmembrane region" description="Helical" evidence="6">
    <location>
        <begin position="12"/>
        <end position="31"/>
    </location>
</feature>
<dbReference type="OrthoDB" id="10052506at2759"/>
<dbReference type="GO" id="GO:0016020">
    <property type="term" value="C:membrane"/>
    <property type="evidence" value="ECO:0007669"/>
    <property type="project" value="UniProtKB-SubCell"/>
</dbReference>
<keyword evidence="4 6" id="KW-1133">Transmembrane helix</keyword>
<evidence type="ECO:0000256" key="4">
    <source>
        <dbReference type="ARBA" id="ARBA00022989"/>
    </source>
</evidence>
<comment type="similarity">
    <text evidence="2">Belongs to the SMIM12 family.</text>
</comment>
<dbReference type="Pfam" id="PF15990">
    <property type="entry name" value="UPF0767"/>
    <property type="match status" value="1"/>
</dbReference>
<protein>
    <submittedName>
        <fullName evidence="7">Small integral membrane protein 12-A</fullName>
    </submittedName>
</protein>
<evidence type="ECO:0000256" key="1">
    <source>
        <dbReference type="ARBA" id="ARBA00004167"/>
    </source>
</evidence>
<reference evidence="7" key="1">
    <citation type="submission" date="2022-07" db="EMBL/GenBank/DDBJ databases">
        <authorList>
            <person name="Trinca V."/>
            <person name="Uliana J.V.C."/>
            <person name="Torres T.T."/>
            <person name="Ward R.J."/>
            <person name="Monesi N."/>
        </authorList>
    </citation>
    <scope>NUCLEOTIDE SEQUENCE</scope>
    <source>
        <strain evidence="7">HSMRA1968</strain>
        <tissue evidence="7">Whole embryos</tissue>
    </source>
</reference>
<dbReference type="PANTHER" id="PTHR28599">
    <property type="entry name" value="SMALL INTEGRAL MEMBRANE PROTEIN 12"/>
    <property type="match status" value="1"/>
</dbReference>
<dbReference type="InterPro" id="IPR031933">
    <property type="entry name" value="UPF0767"/>
</dbReference>
<proteinExistence type="inferred from homology"/>
<comment type="caution">
    <text evidence="7">The sequence shown here is derived from an EMBL/GenBank/DDBJ whole genome shotgun (WGS) entry which is preliminary data.</text>
</comment>
<comment type="subcellular location">
    <subcellularLocation>
        <location evidence="1">Membrane</location>
        <topology evidence="1">Single-pass membrane protein</topology>
    </subcellularLocation>
</comment>
<evidence type="ECO:0000256" key="6">
    <source>
        <dbReference type="SAM" id="Phobius"/>
    </source>
</evidence>
<organism evidence="7 8">
    <name type="scientific">Pseudolycoriella hygida</name>
    <dbReference type="NCBI Taxonomy" id="35572"/>
    <lineage>
        <taxon>Eukaryota</taxon>
        <taxon>Metazoa</taxon>
        <taxon>Ecdysozoa</taxon>
        <taxon>Arthropoda</taxon>
        <taxon>Hexapoda</taxon>
        <taxon>Insecta</taxon>
        <taxon>Pterygota</taxon>
        <taxon>Neoptera</taxon>
        <taxon>Endopterygota</taxon>
        <taxon>Diptera</taxon>
        <taxon>Nematocera</taxon>
        <taxon>Sciaroidea</taxon>
        <taxon>Sciaridae</taxon>
        <taxon>Pseudolycoriella</taxon>
    </lineage>
</organism>
<evidence type="ECO:0000256" key="5">
    <source>
        <dbReference type="ARBA" id="ARBA00023136"/>
    </source>
</evidence>
<dbReference type="Proteomes" id="UP001151699">
    <property type="component" value="Chromosome B"/>
</dbReference>
<evidence type="ECO:0000256" key="2">
    <source>
        <dbReference type="ARBA" id="ARBA00007304"/>
    </source>
</evidence>
<keyword evidence="3 6" id="KW-0812">Transmembrane</keyword>
<name>A0A9Q0N5V9_9DIPT</name>
<evidence type="ECO:0000313" key="8">
    <source>
        <dbReference type="Proteomes" id="UP001151699"/>
    </source>
</evidence>
<accession>A0A9Q0N5V9</accession>
<evidence type="ECO:0000313" key="7">
    <source>
        <dbReference type="EMBL" id="KAJ6643757.1"/>
    </source>
</evidence>
<dbReference type="AlphaFoldDB" id="A0A9Q0N5V9"/>
<sequence>MWPIVMAVLRRNAVYLTLPFAAIVGVIGYNIENLISDKYTPYSPSIQDNRADRLADDDVLANAAKVDKLKLKENVLGRNLSPSLQGK</sequence>
<keyword evidence="8" id="KW-1185">Reference proteome</keyword>